<keyword evidence="1" id="KW-0732">Signal</keyword>
<dbReference type="EMBL" id="CP036291">
    <property type="protein sequence ID" value="QDU90411.1"/>
    <property type="molecule type" value="Genomic_DNA"/>
</dbReference>
<dbReference type="Gene3D" id="2.60.40.10">
    <property type="entry name" value="Immunoglobulins"/>
    <property type="match status" value="1"/>
</dbReference>
<feature type="domain" description="DUF5605" evidence="4">
    <location>
        <begin position="434"/>
        <end position="524"/>
    </location>
</feature>
<dbReference type="Pfam" id="PF16586">
    <property type="entry name" value="DUF5060"/>
    <property type="match status" value="1"/>
</dbReference>
<feature type="chain" id="PRO_5021850143" evidence="1">
    <location>
        <begin position="26"/>
        <end position="529"/>
    </location>
</feature>
<dbReference type="InterPro" id="IPR032260">
    <property type="entry name" value="DUF5060"/>
</dbReference>
<evidence type="ECO:0000259" key="4">
    <source>
        <dbReference type="Pfam" id="PF18310"/>
    </source>
</evidence>
<evidence type="ECO:0000259" key="3">
    <source>
        <dbReference type="Pfam" id="PF16586"/>
    </source>
</evidence>
<dbReference type="AlphaFoldDB" id="A0A518DG17"/>
<dbReference type="InterPro" id="IPR013783">
    <property type="entry name" value="Ig-like_fold"/>
</dbReference>
<evidence type="ECO:0000256" key="1">
    <source>
        <dbReference type="SAM" id="SignalP"/>
    </source>
</evidence>
<dbReference type="Pfam" id="PF13204">
    <property type="entry name" value="Apiosidase"/>
    <property type="match status" value="1"/>
</dbReference>
<accession>A0A518DG17</accession>
<organism evidence="5 6">
    <name type="scientific">Pirellulimonas nuda</name>
    <dbReference type="NCBI Taxonomy" id="2528009"/>
    <lineage>
        <taxon>Bacteria</taxon>
        <taxon>Pseudomonadati</taxon>
        <taxon>Planctomycetota</taxon>
        <taxon>Planctomycetia</taxon>
        <taxon>Pirellulales</taxon>
        <taxon>Lacipirellulaceae</taxon>
        <taxon>Pirellulimonas</taxon>
    </lineage>
</organism>
<gene>
    <name evidence="5" type="ORF">Pla175_38150</name>
</gene>
<sequence precursor="true">MHPLIRSFGFLFSPMLLALLSGAMAVSAPPSCEQWGVFEVELEGPATGNPFLGVELSATFSHDDQSITAAGFYDGDGVYRVRFSPPSQGKWKYRSASNAVELDGKSGEFEATAPGAGNHGPVEVAHEFHFAYADGSPYKPIGTTCYAWTSQPESLQRQTLKTLSESPFNKLRMCVFPKRYTWNQNDPSLYAFEGTPPNQWDFSRYNPKFFQHLEKQIVELAKQGVQADLILLHPYDDGRWGFDRMSDDADDRYLRYVVSRLAAYRNVWWSLANEWDFMKHKQESDWDRMIQVVSDADPYRRLTSIHNGYILYNHNNPLLTHASIQNGSAAEEAGRAVLYRDAYRKPIVLDEVKYEGDIPLRWGNLSAEEMVHRFWEGTVAGCYVTHGECYLSDDDVLWWAKGGVLKGESPARIAFLRDVLLGSPASGLNPIDKWQAPNICGKPAEYYLVYFGTSQPKTWEFSLPRHELEDGMTFKAEVLDTWNMTTTPVDGEFHAKSHSQYEFKDAEGRSIDLPGKPYIALRITRADHE</sequence>
<dbReference type="InterPro" id="IPR017853">
    <property type="entry name" value="GH"/>
</dbReference>
<name>A0A518DG17_9BACT</name>
<feature type="signal peptide" evidence="1">
    <location>
        <begin position="1"/>
        <end position="25"/>
    </location>
</feature>
<reference evidence="5 6" key="1">
    <citation type="submission" date="2019-02" db="EMBL/GenBank/DDBJ databases">
        <title>Deep-cultivation of Planctomycetes and their phenomic and genomic characterization uncovers novel biology.</title>
        <authorList>
            <person name="Wiegand S."/>
            <person name="Jogler M."/>
            <person name="Boedeker C."/>
            <person name="Pinto D."/>
            <person name="Vollmers J."/>
            <person name="Rivas-Marin E."/>
            <person name="Kohn T."/>
            <person name="Peeters S.H."/>
            <person name="Heuer A."/>
            <person name="Rast P."/>
            <person name="Oberbeckmann S."/>
            <person name="Bunk B."/>
            <person name="Jeske O."/>
            <person name="Meyerdierks A."/>
            <person name="Storesund J.E."/>
            <person name="Kallscheuer N."/>
            <person name="Luecker S."/>
            <person name="Lage O.M."/>
            <person name="Pohl T."/>
            <person name="Merkel B.J."/>
            <person name="Hornburger P."/>
            <person name="Mueller R.-W."/>
            <person name="Bruemmer F."/>
            <person name="Labrenz M."/>
            <person name="Spormann A.M."/>
            <person name="Op den Camp H."/>
            <person name="Overmann J."/>
            <person name="Amann R."/>
            <person name="Jetten M.S.M."/>
            <person name="Mascher T."/>
            <person name="Medema M.H."/>
            <person name="Devos D.P."/>
            <person name="Kaster A.-K."/>
            <person name="Ovreas L."/>
            <person name="Rohde M."/>
            <person name="Galperin M.Y."/>
            <person name="Jogler C."/>
        </authorList>
    </citation>
    <scope>NUCLEOTIDE SEQUENCE [LARGE SCALE GENOMIC DNA]</scope>
    <source>
        <strain evidence="5 6">Pla175</strain>
    </source>
</reference>
<dbReference type="KEGG" id="pnd:Pla175_38150"/>
<evidence type="ECO:0000313" key="6">
    <source>
        <dbReference type="Proteomes" id="UP000317429"/>
    </source>
</evidence>
<protein>
    <submittedName>
        <fullName evidence="5">Endoglucanase</fullName>
    </submittedName>
</protein>
<dbReference type="PANTHER" id="PTHR37836">
    <property type="entry name" value="LMO1036 PROTEIN"/>
    <property type="match status" value="1"/>
</dbReference>
<feature type="domain" description="Apiosidase-like catalytic" evidence="2">
    <location>
        <begin position="130"/>
        <end position="382"/>
    </location>
</feature>
<keyword evidence="6" id="KW-1185">Reference proteome</keyword>
<dbReference type="PANTHER" id="PTHR37836:SF2">
    <property type="entry name" value="DUF4038 DOMAIN-CONTAINING PROTEIN"/>
    <property type="match status" value="1"/>
</dbReference>
<dbReference type="SUPFAM" id="SSF51445">
    <property type="entry name" value="(Trans)glycosidases"/>
    <property type="match status" value="1"/>
</dbReference>
<dbReference type="Gene3D" id="2.60.40.3950">
    <property type="match status" value="1"/>
</dbReference>
<feature type="domain" description="DUF5060" evidence="3">
    <location>
        <begin position="32"/>
        <end position="98"/>
    </location>
</feature>
<dbReference type="RefSeq" id="WP_197526983.1">
    <property type="nucleotide sequence ID" value="NZ_CP036291.1"/>
</dbReference>
<dbReference type="Proteomes" id="UP000317429">
    <property type="component" value="Chromosome"/>
</dbReference>
<dbReference type="InterPro" id="IPR041239">
    <property type="entry name" value="DUF5605"/>
</dbReference>
<proteinExistence type="predicted"/>
<evidence type="ECO:0000313" key="5">
    <source>
        <dbReference type="EMBL" id="QDU90411.1"/>
    </source>
</evidence>
<dbReference type="Gene3D" id="3.20.20.80">
    <property type="entry name" value="Glycosidases"/>
    <property type="match status" value="1"/>
</dbReference>
<dbReference type="Pfam" id="PF18310">
    <property type="entry name" value="DUF5605"/>
    <property type="match status" value="1"/>
</dbReference>
<evidence type="ECO:0000259" key="2">
    <source>
        <dbReference type="Pfam" id="PF13204"/>
    </source>
</evidence>
<dbReference type="InterPro" id="IPR025277">
    <property type="entry name" value="Apiosidase-like_cat_dom"/>
</dbReference>